<accession>A0ACD5Y1V2</accession>
<evidence type="ECO:0000313" key="1">
    <source>
        <dbReference type="EnsemblPlants" id="AVESA.00010b.r2.5CG0872940.1.CDS"/>
    </source>
</evidence>
<reference evidence="1" key="2">
    <citation type="submission" date="2025-09" db="UniProtKB">
        <authorList>
            <consortium name="EnsemblPlants"/>
        </authorList>
    </citation>
    <scope>IDENTIFICATION</scope>
</reference>
<dbReference type="EnsemblPlants" id="AVESA.00010b.r2.5CG0872940.1">
    <property type="protein sequence ID" value="AVESA.00010b.r2.5CG0872940.1.CDS"/>
    <property type="gene ID" value="AVESA.00010b.r2.5CG0872940"/>
</dbReference>
<evidence type="ECO:0000313" key="2">
    <source>
        <dbReference type="Proteomes" id="UP001732700"/>
    </source>
</evidence>
<name>A0ACD5Y1V2_AVESA</name>
<protein>
    <submittedName>
        <fullName evidence="1">Uncharacterized protein</fullName>
    </submittedName>
</protein>
<reference evidence="1" key="1">
    <citation type="submission" date="2021-05" db="EMBL/GenBank/DDBJ databases">
        <authorList>
            <person name="Scholz U."/>
            <person name="Mascher M."/>
            <person name="Fiebig A."/>
        </authorList>
    </citation>
    <scope>NUCLEOTIDE SEQUENCE [LARGE SCALE GENOMIC DNA]</scope>
</reference>
<keyword evidence="2" id="KW-1185">Reference proteome</keyword>
<dbReference type="Proteomes" id="UP001732700">
    <property type="component" value="Chromosome 5C"/>
</dbReference>
<organism evidence="1 2">
    <name type="scientific">Avena sativa</name>
    <name type="common">Oat</name>
    <dbReference type="NCBI Taxonomy" id="4498"/>
    <lineage>
        <taxon>Eukaryota</taxon>
        <taxon>Viridiplantae</taxon>
        <taxon>Streptophyta</taxon>
        <taxon>Embryophyta</taxon>
        <taxon>Tracheophyta</taxon>
        <taxon>Spermatophyta</taxon>
        <taxon>Magnoliopsida</taxon>
        <taxon>Liliopsida</taxon>
        <taxon>Poales</taxon>
        <taxon>Poaceae</taxon>
        <taxon>BOP clade</taxon>
        <taxon>Pooideae</taxon>
        <taxon>Poodae</taxon>
        <taxon>Poeae</taxon>
        <taxon>Poeae Chloroplast Group 1 (Aveneae type)</taxon>
        <taxon>Aveninae</taxon>
        <taxon>Avena</taxon>
    </lineage>
</organism>
<sequence>MALSVARSLVASAANKAASEAMDEVGLLMGVRTEIWYIKDELRVMQAFLRTAERLKDRYELVQVWAEQVEDLSYDIKYCLDEFQVHLGHPGCLHRLLKLRVRHEIALQIRNLKARVEQVSNRINRYSHLIMAITPGSINESKDERVDNIMDNDISIRSASTVLESELVGFSKPEKELIKLMAIEEKNGYSKLICVVGMAGLGKTALVRKIYESNVVNSFPCYAWIKVSQPFFRIGMLKDMTLQVLGVDYLNKFLEKHEGEALREEDLVNCLRKGLLEKRYFVILDDLRTIDDLKWIRTICFPISNSRGSRIIVTTRDIGIAKCSSESLIYYLEPLQVDNARTLLLRRTIITHGDMEFDEDERNMVTMIVKMCAGLPLALLTVGGLLATKRLSEWGSICTNLSSEFECNPSLRTLRSLVIECYYNLPSHLKPCLLYLGIFPRDFVIQMRRLIDRLIAEGLVTSRVGMDIDDVAESYLNELINRGFLQPSRVNLEGRVRSCQVNGLISDIIASVSRCEKFVYLTRDIIASAPEENFRHVAHHGRKCPKISMDWSHVRSFTVFGVSHMEPRESFFSAYLRMLSVLDLQDADCSITQKDISNIGLLRRLKYLNVRGHSNICELTGSVGKLHGLQYLDLRNSCITSLPTEVTKLYCLSSLRCSSSKTRIGLHASNDRWMRTLLCFPMVFKRSIDYSDSRAETGGVSVPRGIGDLKELQILEVVDIKRTSSRAIKELGELMRIRKLSVVTAGATKKKCKILGAAIENLVSLTHVSVDAGRSSIGWLHHAVWTPPPLLRTLKFHGYLGDDIPCWVGSLMHLVRIELEHSGLKEGYKVLQVLGALPKLALLGLSWKSYMGEELIFRAYLFPNLKKLDIIGLDELRRVSFEEDTSPNMEKIEISGCTFEYGITGVRHLARLQEISLGSRCQPARLGELVREVDQHTNNPRLRLWGDWSDHNLVDDAVQGSSTEAVVGECSHSQMPTGSDSSEGDLR</sequence>
<proteinExistence type="predicted"/>